<dbReference type="EMBL" id="WNKT01000048">
    <property type="protein sequence ID" value="MTW22667.1"/>
    <property type="molecule type" value="Genomic_DNA"/>
</dbReference>
<dbReference type="InterPro" id="IPR003715">
    <property type="entry name" value="Poly_export_N"/>
</dbReference>
<dbReference type="GO" id="GO:0015159">
    <property type="term" value="F:polysaccharide transmembrane transporter activity"/>
    <property type="evidence" value="ECO:0007669"/>
    <property type="project" value="InterPro"/>
</dbReference>
<proteinExistence type="predicted"/>
<feature type="domain" description="Polysaccharide export protein N-terminal" evidence="2">
    <location>
        <begin position="90"/>
        <end position="163"/>
    </location>
</feature>
<evidence type="ECO:0000259" key="2">
    <source>
        <dbReference type="Pfam" id="PF02563"/>
    </source>
</evidence>
<dbReference type="Pfam" id="PF10531">
    <property type="entry name" value="SLBB"/>
    <property type="match status" value="1"/>
</dbReference>
<evidence type="ECO:0000313" key="4">
    <source>
        <dbReference type="EMBL" id="MTW22667.1"/>
    </source>
</evidence>
<evidence type="ECO:0000313" key="5">
    <source>
        <dbReference type="Proteomes" id="UP000434044"/>
    </source>
</evidence>
<dbReference type="Proteomes" id="UP000434044">
    <property type="component" value="Unassembled WGS sequence"/>
</dbReference>
<feature type="domain" description="Soluble ligand binding" evidence="3">
    <location>
        <begin position="465"/>
        <end position="513"/>
    </location>
</feature>
<dbReference type="Pfam" id="PF02563">
    <property type="entry name" value="Poly_export"/>
    <property type="match status" value="1"/>
</dbReference>
<sequence>MMSVIDRLDPFRRYGRRLVLWLLLIVLAPTVAAQGISAQVEVADDQRVEAPLTNTSPSVQLGASRVDDIQPFGSSLFKGGFSARRTSELNPGYRIMPGDQVTVRAWGALEVDLMLPVDAQGNIFIPDVGPVQVKGVSSAELNDVVTRAITQVYTDNVSVYTNLQGVQPVAVFVTGFVKKPGRYSGAPSDSVLNYLDQAGGIDVAAGSFRNVRVLRGQRPIAEVDLYPFLLDGFLPPLQFEDGDTIVVGRQGPMVTATGDVAQPYRYELTARTQSVGELMQWVQLRPGVSHVLLTGVRDAGPFSSYLPLDDLDSHWLQGGDELLFSVDQRHETIVVQVEGSFTGPSRFTIPRDAHLMELLDSIPVDPRLADVESVSIRRKSVEQRQRESLDESLKRLETAYLGAASATVDESKIRVEEAKLIQDFVKRARQLDPSGRLVVAEGGRVRDTILQDGDVITIPNRSDSIFVSGEVLVPQAMIYRKRQSASDYIERAGGFTDRADKRNILLARQSGEVVAALNTPLKPGDEILVLPTIPTKNLELAKTLSQILYQIAVATKVALDISVVSSY</sequence>
<reference evidence="4 5" key="1">
    <citation type="submission" date="2019-11" db="EMBL/GenBank/DDBJ databases">
        <title>Whole-genome sequence of the anaerobic purple sulfur bacterium Allochromatium palmeri DSM 15591.</title>
        <authorList>
            <person name="Kyndt J.A."/>
            <person name="Meyer T.E."/>
        </authorList>
    </citation>
    <scope>NUCLEOTIDE SEQUENCE [LARGE SCALE GENOMIC DNA]</scope>
    <source>
        <strain evidence="4 5">DSM 15591</strain>
    </source>
</reference>
<dbReference type="Gene3D" id="3.10.560.10">
    <property type="entry name" value="Outer membrane lipoprotein wza domain like"/>
    <property type="match status" value="2"/>
</dbReference>
<comment type="caution">
    <text evidence="4">The sequence shown here is derived from an EMBL/GenBank/DDBJ whole genome shotgun (WGS) entry which is preliminary data.</text>
</comment>
<dbReference type="AlphaFoldDB" id="A0A6N8EJI6"/>
<dbReference type="InterPro" id="IPR019554">
    <property type="entry name" value="Soluble_ligand-bd"/>
</dbReference>
<dbReference type="PANTHER" id="PTHR33619:SF3">
    <property type="entry name" value="POLYSACCHARIDE EXPORT PROTEIN GFCE-RELATED"/>
    <property type="match status" value="1"/>
</dbReference>
<keyword evidence="1" id="KW-0732">Signal</keyword>
<name>A0A6N8EJI6_9GAMM</name>
<gene>
    <name evidence="4" type="ORF">GJ668_16495</name>
</gene>
<dbReference type="OrthoDB" id="9808948at2"/>
<organism evidence="4 5">
    <name type="scientific">Allochromatium palmeri</name>
    <dbReference type="NCBI Taxonomy" id="231048"/>
    <lineage>
        <taxon>Bacteria</taxon>
        <taxon>Pseudomonadati</taxon>
        <taxon>Pseudomonadota</taxon>
        <taxon>Gammaproteobacteria</taxon>
        <taxon>Chromatiales</taxon>
        <taxon>Chromatiaceae</taxon>
        <taxon>Allochromatium</taxon>
    </lineage>
</organism>
<dbReference type="PANTHER" id="PTHR33619">
    <property type="entry name" value="POLYSACCHARIDE EXPORT PROTEIN GFCE-RELATED"/>
    <property type="match status" value="1"/>
</dbReference>
<keyword evidence="5" id="KW-1185">Reference proteome</keyword>
<accession>A0A6N8EJI6</accession>
<evidence type="ECO:0000259" key="3">
    <source>
        <dbReference type="Pfam" id="PF10531"/>
    </source>
</evidence>
<evidence type="ECO:0000256" key="1">
    <source>
        <dbReference type="ARBA" id="ARBA00022729"/>
    </source>
</evidence>
<protein>
    <submittedName>
        <fullName evidence="4">Polysaccharide export protein</fullName>
    </submittedName>
</protein>
<dbReference type="InterPro" id="IPR049712">
    <property type="entry name" value="Poly_export"/>
</dbReference>